<dbReference type="GO" id="GO:0006508">
    <property type="term" value="P:proteolysis"/>
    <property type="evidence" value="ECO:0007669"/>
    <property type="project" value="UniProtKB-KW"/>
</dbReference>
<dbReference type="GO" id="GO:0005615">
    <property type="term" value="C:extracellular space"/>
    <property type="evidence" value="ECO:0007669"/>
    <property type="project" value="TreeGrafter"/>
</dbReference>
<feature type="region of interest" description="Disordered" evidence="7">
    <location>
        <begin position="411"/>
        <end position="445"/>
    </location>
</feature>
<dbReference type="InterPro" id="IPR022398">
    <property type="entry name" value="Peptidase_S8_His-AS"/>
</dbReference>
<dbReference type="PROSITE" id="PS00136">
    <property type="entry name" value="SUBTILASE_ASP"/>
    <property type="match status" value="1"/>
</dbReference>
<dbReference type="Gene3D" id="3.40.50.200">
    <property type="entry name" value="Peptidase S8/S53 domain"/>
    <property type="match status" value="1"/>
</dbReference>
<keyword evidence="8" id="KW-0732">Signal</keyword>
<dbReference type="SUPFAM" id="SSF52743">
    <property type="entry name" value="Subtilisin-like"/>
    <property type="match status" value="1"/>
</dbReference>
<dbReference type="InterPro" id="IPR036852">
    <property type="entry name" value="Peptidase_S8/S53_dom_sf"/>
</dbReference>
<feature type="signal peptide" evidence="8">
    <location>
        <begin position="1"/>
        <end position="18"/>
    </location>
</feature>
<evidence type="ECO:0000313" key="12">
    <source>
        <dbReference type="Proteomes" id="UP000192342"/>
    </source>
</evidence>
<dbReference type="InterPro" id="IPR023827">
    <property type="entry name" value="Peptidase_S8_Asp-AS"/>
</dbReference>
<dbReference type="InterPro" id="IPR023828">
    <property type="entry name" value="Peptidase_S8_Ser-AS"/>
</dbReference>
<dbReference type="InterPro" id="IPR010259">
    <property type="entry name" value="S8pro/Inhibitor_I9"/>
</dbReference>
<dbReference type="OrthoDB" id="9790784at2"/>
<evidence type="ECO:0000259" key="10">
    <source>
        <dbReference type="Pfam" id="PF05922"/>
    </source>
</evidence>
<evidence type="ECO:0000256" key="8">
    <source>
        <dbReference type="SAM" id="SignalP"/>
    </source>
</evidence>
<dbReference type="AlphaFoldDB" id="A0A1Y1SHM9"/>
<dbReference type="SUPFAM" id="SSF54897">
    <property type="entry name" value="Protease propeptides/inhibitors"/>
    <property type="match status" value="1"/>
</dbReference>
<dbReference type="EMBL" id="AQQV01000001">
    <property type="protein sequence ID" value="ORE89156.1"/>
    <property type="molecule type" value="Genomic_DNA"/>
</dbReference>
<dbReference type="InterPro" id="IPR034193">
    <property type="entry name" value="PCSK9_ProteinaseK-like"/>
</dbReference>
<feature type="active site" description="Charge relay system" evidence="5">
    <location>
        <position position="359"/>
    </location>
</feature>
<evidence type="ECO:0000256" key="4">
    <source>
        <dbReference type="ARBA" id="ARBA00022825"/>
    </source>
</evidence>
<protein>
    <submittedName>
        <fullName evidence="11">Aqualysin 1</fullName>
    </submittedName>
</protein>
<dbReference type="Gene3D" id="3.30.70.80">
    <property type="entry name" value="Peptidase S8 propeptide/proteinase inhibitor I9"/>
    <property type="match status" value="1"/>
</dbReference>
<name>A0A1Y1SHM9_9GAMM</name>
<dbReference type="CDD" id="cd04077">
    <property type="entry name" value="Peptidases_S8_PCSK9_ProteinaseK_like"/>
    <property type="match status" value="1"/>
</dbReference>
<evidence type="ECO:0000256" key="1">
    <source>
        <dbReference type="ARBA" id="ARBA00011073"/>
    </source>
</evidence>
<dbReference type="Pfam" id="PF05922">
    <property type="entry name" value="Inhibitor_I9"/>
    <property type="match status" value="1"/>
</dbReference>
<dbReference type="PROSITE" id="PS00137">
    <property type="entry name" value="SUBTILASE_HIS"/>
    <property type="match status" value="1"/>
</dbReference>
<feature type="active site" description="Charge relay system" evidence="5">
    <location>
        <position position="141"/>
    </location>
</feature>
<dbReference type="Pfam" id="PF00082">
    <property type="entry name" value="Peptidase_S8"/>
    <property type="match status" value="1"/>
</dbReference>
<keyword evidence="3 5" id="KW-0378">Hydrolase</keyword>
<dbReference type="InterPro" id="IPR037045">
    <property type="entry name" value="S8pro/Inhibitor_I9_sf"/>
</dbReference>
<organism evidence="11 12">
    <name type="scientific">Oceanococcus atlanticus</name>
    <dbReference type="NCBI Taxonomy" id="1317117"/>
    <lineage>
        <taxon>Bacteria</taxon>
        <taxon>Pseudomonadati</taxon>
        <taxon>Pseudomonadota</taxon>
        <taxon>Gammaproteobacteria</taxon>
        <taxon>Chromatiales</taxon>
        <taxon>Oceanococcaceae</taxon>
        <taxon>Oceanococcus</taxon>
    </lineage>
</organism>
<feature type="domain" description="Inhibitor I9" evidence="10">
    <location>
        <begin position="57"/>
        <end position="99"/>
    </location>
</feature>
<evidence type="ECO:0000256" key="3">
    <source>
        <dbReference type="ARBA" id="ARBA00022801"/>
    </source>
</evidence>
<dbReference type="PRINTS" id="PR00723">
    <property type="entry name" value="SUBTILISIN"/>
</dbReference>
<dbReference type="PROSITE" id="PS51892">
    <property type="entry name" value="SUBTILASE"/>
    <property type="match status" value="1"/>
</dbReference>
<dbReference type="STRING" id="1317117.ATO7_04735"/>
<evidence type="ECO:0000256" key="2">
    <source>
        <dbReference type="ARBA" id="ARBA00022670"/>
    </source>
</evidence>
<dbReference type="PANTHER" id="PTHR43806:SF11">
    <property type="entry name" value="CEREVISIN-RELATED"/>
    <property type="match status" value="1"/>
</dbReference>
<sequence>MKHIVAILSILLGSPALAQGALPEALQTVRDALPGQYIVALKPGRSGGVVDSIVQATGGTLLHRYDTAFNGFAGRFSVDQVAALIANPNVRYVEQDGKVMPFGEQAGAVWGLDRIDQATLPLDRRYSYPNEGEGVHAYIVDTGVRVSHEEFRDRIGEGANFAGEGGSAPGGGLLGGVGKIVGGLLGGGGGDDDGDSDQPDYADCNGHGTHVAGTVAGTRYGVAKRATVHPVRVLGCDGGGAMSGVIAGVDWVAKHAEKPAVANLSLGGGASRSLDEAVENAIEQGIVMVLAAGNEDSDACKTSPARTKAAITVGASTRQDQRADFSNWGECVDLLAPGAEIDSAWHTGDSASKSLQGTSMAAPHVAGAAALLLAANPQASPAEITAALLEGSASGKLSGLKGSANRLLQVHAAAAEAPDEGDNDSEDSAPPAESKAKSPLGGLLR</sequence>
<feature type="compositionally biased region" description="Acidic residues" evidence="7">
    <location>
        <begin position="417"/>
        <end position="427"/>
    </location>
</feature>
<proteinExistence type="inferred from homology"/>
<keyword evidence="4 5" id="KW-0720">Serine protease</keyword>
<dbReference type="InterPro" id="IPR015500">
    <property type="entry name" value="Peptidase_S8_subtilisin-rel"/>
</dbReference>
<dbReference type="PROSITE" id="PS00138">
    <property type="entry name" value="SUBTILASE_SER"/>
    <property type="match status" value="1"/>
</dbReference>
<dbReference type="GO" id="GO:0004252">
    <property type="term" value="F:serine-type endopeptidase activity"/>
    <property type="evidence" value="ECO:0007669"/>
    <property type="project" value="UniProtKB-UniRule"/>
</dbReference>
<accession>A0A1Y1SHM9</accession>
<keyword evidence="2 5" id="KW-0645">Protease</keyword>
<dbReference type="InterPro" id="IPR050131">
    <property type="entry name" value="Peptidase_S8_subtilisin-like"/>
</dbReference>
<evidence type="ECO:0000259" key="9">
    <source>
        <dbReference type="Pfam" id="PF00082"/>
    </source>
</evidence>
<dbReference type="Proteomes" id="UP000192342">
    <property type="component" value="Unassembled WGS sequence"/>
</dbReference>
<evidence type="ECO:0000313" key="11">
    <source>
        <dbReference type="EMBL" id="ORE89156.1"/>
    </source>
</evidence>
<keyword evidence="12" id="KW-1185">Reference proteome</keyword>
<feature type="chain" id="PRO_5011007284" evidence="8">
    <location>
        <begin position="19"/>
        <end position="445"/>
    </location>
</feature>
<feature type="active site" description="Charge relay system" evidence="5">
    <location>
        <position position="207"/>
    </location>
</feature>
<evidence type="ECO:0000256" key="5">
    <source>
        <dbReference type="PROSITE-ProRule" id="PRU01240"/>
    </source>
</evidence>
<comment type="similarity">
    <text evidence="1 5 6">Belongs to the peptidase S8 family.</text>
</comment>
<dbReference type="PANTHER" id="PTHR43806">
    <property type="entry name" value="PEPTIDASE S8"/>
    <property type="match status" value="1"/>
</dbReference>
<gene>
    <name evidence="11" type="ORF">ATO7_04735</name>
</gene>
<reference evidence="11 12" key="1">
    <citation type="submission" date="2013-04" db="EMBL/GenBank/DDBJ databases">
        <title>Oceanococcus atlanticus 22II-S10r2 Genome Sequencing.</title>
        <authorList>
            <person name="Lai Q."/>
            <person name="Li G."/>
            <person name="Shao Z."/>
        </authorList>
    </citation>
    <scope>NUCLEOTIDE SEQUENCE [LARGE SCALE GENOMIC DNA]</scope>
    <source>
        <strain evidence="11 12">22II-S10r2</strain>
    </source>
</reference>
<dbReference type="RefSeq" id="WP_083560016.1">
    <property type="nucleotide sequence ID" value="NZ_AQQV01000001.1"/>
</dbReference>
<dbReference type="InterPro" id="IPR000209">
    <property type="entry name" value="Peptidase_S8/S53_dom"/>
</dbReference>
<comment type="caution">
    <text evidence="11">The sequence shown here is derived from an EMBL/GenBank/DDBJ whole genome shotgun (WGS) entry which is preliminary data.</text>
</comment>
<evidence type="ECO:0000256" key="6">
    <source>
        <dbReference type="RuleBase" id="RU003355"/>
    </source>
</evidence>
<evidence type="ECO:0000256" key="7">
    <source>
        <dbReference type="SAM" id="MobiDB-lite"/>
    </source>
</evidence>
<feature type="domain" description="Peptidase S8/S53" evidence="9">
    <location>
        <begin position="134"/>
        <end position="392"/>
    </location>
</feature>